<accession>A0A6N2N8X4</accession>
<dbReference type="EMBL" id="CAADRP010001985">
    <property type="protein sequence ID" value="VFU58368.1"/>
    <property type="molecule type" value="Genomic_DNA"/>
</dbReference>
<dbReference type="AlphaFoldDB" id="A0A6N2N8X4"/>
<gene>
    <name evidence="1" type="ORF">SVIM_LOCUS426237</name>
</gene>
<protein>
    <submittedName>
        <fullName evidence="1">Uncharacterized protein</fullName>
    </submittedName>
</protein>
<evidence type="ECO:0000313" key="1">
    <source>
        <dbReference type="EMBL" id="VFU58368.1"/>
    </source>
</evidence>
<organism evidence="1">
    <name type="scientific">Salix viminalis</name>
    <name type="common">Common osier</name>
    <name type="synonym">Basket willow</name>
    <dbReference type="NCBI Taxonomy" id="40686"/>
    <lineage>
        <taxon>Eukaryota</taxon>
        <taxon>Viridiplantae</taxon>
        <taxon>Streptophyta</taxon>
        <taxon>Embryophyta</taxon>
        <taxon>Tracheophyta</taxon>
        <taxon>Spermatophyta</taxon>
        <taxon>Magnoliopsida</taxon>
        <taxon>eudicotyledons</taxon>
        <taxon>Gunneridae</taxon>
        <taxon>Pentapetalae</taxon>
        <taxon>rosids</taxon>
        <taxon>fabids</taxon>
        <taxon>Malpighiales</taxon>
        <taxon>Salicaceae</taxon>
        <taxon>Saliceae</taxon>
        <taxon>Salix</taxon>
    </lineage>
</organism>
<proteinExistence type="predicted"/>
<sequence length="68" mass="8022">MKRYRDYSEDDIRFIFSQQPPQEVDPFIDFVKKVKARFQHDQPDKKIRTLIRIAEDAIISEAAPDGVV</sequence>
<reference evidence="1" key="1">
    <citation type="submission" date="2019-03" db="EMBL/GenBank/DDBJ databases">
        <authorList>
            <person name="Mank J."/>
            <person name="Almeida P."/>
        </authorList>
    </citation>
    <scope>NUCLEOTIDE SEQUENCE</scope>
    <source>
        <strain evidence="1">78183</strain>
    </source>
</reference>
<name>A0A6N2N8X4_SALVM</name>